<proteinExistence type="predicted"/>
<dbReference type="AlphaFoldDB" id="A0A3D9SXB8"/>
<evidence type="ECO:0008006" key="4">
    <source>
        <dbReference type="Google" id="ProtNLM"/>
    </source>
</evidence>
<name>A0A3D9SXB8_9ACTN</name>
<feature type="chain" id="PRO_5038991378" description="Secreted protein" evidence="1">
    <location>
        <begin position="16"/>
        <end position="54"/>
    </location>
</feature>
<protein>
    <recommendedName>
        <fullName evidence="4">Secreted protein</fullName>
    </recommendedName>
</protein>
<keyword evidence="3" id="KW-1185">Reference proteome</keyword>
<gene>
    <name evidence="2" type="ORF">DFJ69_6033</name>
</gene>
<dbReference type="Proteomes" id="UP000256661">
    <property type="component" value="Unassembled WGS sequence"/>
</dbReference>
<feature type="signal peptide" evidence="1">
    <location>
        <begin position="1"/>
        <end position="15"/>
    </location>
</feature>
<dbReference type="EMBL" id="QTTT01000001">
    <property type="protein sequence ID" value="REF00489.1"/>
    <property type="molecule type" value="Genomic_DNA"/>
</dbReference>
<organism evidence="2 3">
    <name type="scientific">Thermomonospora umbrina</name>
    <dbReference type="NCBI Taxonomy" id="111806"/>
    <lineage>
        <taxon>Bacteria</taxon>
        <taxon>Bacillati</taxon>
        <taxon>Actinomycetota</taxon>
        <taxon>Actinomycetes</taxon>
        <taxon>Streptosporangiales</taxon>
        <taxon>Thermomonosporaceae</taxon>
        <taxon>Thermomonospora</taxon>
    </lineage>
</organism>
<accession>A0A3D9SXB8</accession>
<evidence type="ECO:0000256" key="1">
    <source>
        <dbReference type="SAM" id="SignalP"/>
    </source>
</evidence>
<evidence type="ECO:0000313" key="3">
    <source>
        <dbReference type="Proteomes" id="UP000256661"/>
    </source>
</evidence>
<evidence type="ECO:0000313" key="2">
    <source>
        <dbReference type="EMBL" id="REF00489.1"/>
    </source>
</evidence>
<reference evidence="2 3" key="1">
    <citation type="submission" date="2018-08" db="EMBL/GenBank/DDBJ databases">
        <title>Sequencing the genomes of 1000 actinobacteria strains.</title>
        <authorList>
            <person name="Klenk H.-P."/>
        </authorList>
    </citation>
    <scope>NUCLEOTIDE SEQUENCE [LARGE SCALE GENOMIC DNA]</scope>
    <source>
        <strain evidence="2 3">DSM 43927</strain>
    </source>
</reference>
<comment type="caution">
    <text evidence="2">The sequence shown here is derived from an EMBL/GenBank/DDBJ whole genome shotgun (WGS) entry which is preliminary data.</text>
</comment>
<sequence>MMVDVVLLVTGSALAAGANAAASSPATMTVAVIRSCLRHQLFFITAATLAGHSG</sequence>
<keyword evidence="1" id="KW-0732">Signal</keyword>